<organism evidence="2 3">
    <name type="scientific">Halorubrum laminariae</name>
    <dbReference type="NCBI Taxonomy" id="1433523"/>
    <lineage>
        <taxon>Archaea</taxon>
        <taxon>Methanobacteriati</taxon>
        <taxon>Methanobacteriota</taxon>
        <taxon>Stenosarchaea group</taxon>
        <taxon>Halobacteria</taxon>
        <taxon>Halobacteriales</taxon>
        <taxon>Haloferacaceae</taxon>
        <taxon>Halorubrum</taxon>
    </lineage>
</organism>
<evidence type="ECO:0000256" key="1">
    <source>
        <dbReference type="SAM" id="MobiDB-lite"/>
    </source>
</evidence>
<dbReference type="EMBL" id="JBHUDB010000011">
    <property type="protein sequence ID" value="MFD1571499.1"/>
    <property type="molecule type" value="Genomic_DNA"/>
</dbReference>
<reference evidence="2 3" key="1">
    <citation type="journal article" date="2019" name="Int. J. Syst. Evol. Microbiol.">
        <title>The Global Catalogue of Microorganisms (GCM) 10K type strain sequencing project: providing services to taxonomists for standard genome sequencing and annotation.</title>
        <authorList>
            <consortium name="The Broad Institute Genomics Platform"/>
            <consortium name="The Broad Institute Genome Sequencing Center for Infectious Disease"/>
            <person name="Wu L."/>
            <person name="Ma J."/>
        </authorList>
    </citation>
    <scope>NUCLEOTIDE SEQUENCE [LARGE SCALE GENOMIC DNA]</scope>
    <source>
        <strain evidence="2 3">CGMCC 1.12689</strain>
    </source>
</reference>
<protein>
    <submittedName>
        <fullName evidence="2">Uncharacterized protein</fullName>
    </submittedName>
</protein>
<name>A0ABD6C268_9EURY</name>
<feature type="region of interest" description="Disordered" evidence="1">
    <location>
        <begin position="96"/>
        <end position="124"/>
    </location>
</feature>
<gene>
    <name evidence="2" type="ORF">ACFR9T_13050</name>
</gene>
<sequence>MQIDTNVHRERIDYDYPYANTLTEGEEELYWSATKDAEDALARIANVQERRKGENGEIRSVLLSDEFRELDDAIKQLDEATTILHLIERAAEWTEKREGTRSKSLNELFHEPDIPSNHTGVEDE</sequence>
<comment type="caution">
    <text evidence="2">The sequence shown here is derived from an EMBL/GenBank/DDBJ whole genome shotgun (WGS) entry which is preliminary data.</text>
</comment>
<proteinExistence type="predicted"/>
<evidence type="ECO:0000313" key="2">
    <source>
        <dbReference type="EMBL" id="MFD1571499.1"/>
    </source>
</evidence>
<dbReference type="AlphaFoldDB" id="A0ABD6C268"/>
<dbReference type="RefSeq" id="WP_256417749.1">
    <property type="nucleotide sequence ID" value="NZ_JANHDL010000003.1"/>
</dbReference>
<dbReference type="Proteomes" id="UP001597185">
    <property type="component" value="Unassembled WGS sequence"/>
</dbReference>
<evidence type="ECO:0000313" key="3">
    <source>
        <dbReference type="Proteomes" id="UP001597185"/>
    </source>
</evidence>
<accession>A0ABD6C268</accession>
<keyword evidence="3" id="KW-1185">Reference proteome</keyword>